<gene>
    <name evidence="3" type="ORF">JI741_30785</name>
</gene>
<dbReference type="Pfam" id="PF00072">
    <property type="entry name" value="Response_reg"/>
    <property type="match status" value="1"/>
</dbReference>
<feature type="modified residue" description="4-aspartylphosphate" evidence="1">
    <location>
        <position position="48"/>
    </location>
</feature>
<dbReference type="InterPro" id="IPR001789">
    <property type="entry name" value="Sig_transdc_resp-reg_receiver"/>
</dbReference>
<evidence type="ECO:0000313" key="3">
    <source>
        <dbReference type="EMBL" id="MBL0745659.1"/>
    </source>
</evidence>
<dbReference type="RefSeq" id="WP_202016202.1">
    <property type="nucleotide sequence ID" value="NZ_JAERRB010000018.1"/>
</dbReference>
<name>A0ABS1L1T6_9BACT</name>
<dbReference type="Proteomes" id="UP000613030">
    <property type="component" value="Unassembled WGS sequence"/>
</dbReference>
<dbReference type="Gene3D" id="3.40.50.2300">
    <property type="match status" value="1"/>
</dbReference>
<evidence type="ECO:0000259" key="2">
    <source>
        <dbReference type="PROSITE" id="PS50110"/>
    </source>
</evidence>
<evidence type="ECO:0000313" key="4">
    <source>
        <dbReference type="Proteomes" id="UP000613030"/>
    </source>
</evidence>
<keyword evidence="1" id="KW-0597">Phosphoprotein</keyword>
<sequence length="123" mass="14034">MNASRQTTSKTHFFQYDPAIVVAAKLLSVKDAIRYFLDNEQPDLIFSDIQLGDGLSFEIFKTIKLNVPVIFCTAFDEYALTTFSTNGIDYLLKPFTRATVSAILDKFKRLTQSTATHNEVRWK</sequence>
<protein>
    <submittedName>
        <fullName evidence="3">Response regulator</fullName>
    </submittedName>
</protein>
<feature type="domain" description="Response regulatory" evidence="2">
    <location>
        <begin position="1"/>
        <end position="108"/>
    </location>
</feature>
<proteinExistence type="predicted"/>
<comment type="caution">
    <text evidence="3">The sequence shown here is derived from an EMBL/GenBank/DDBJ whole genome shotgun (WGS) entry which is preliminary data.</text>
</comment>
<dbReference type="SUPFAM" id="SSF52172">
    <property type="entry name" value="CheY-like"/>
    <property type="match status" value="1"/>
</dbReference>
<keyword evidence="4" id="KW-1185">Reference proteome</keyword>
<dbReference type="SMART" id="SM00448">
    <property type="entry name" value="REC"/>
    <property type="match status" value="1"/>
</dbReference>
<evidence type="ECO:0000256" key="1">
    <source>
        <dbReference type="PROSITE-ProRule" id="PRU00169"/>
    </source>
</evidence>
<organism evidence="3 4">
    <name type="scientific">Chryseolinea lacunae</name>
    <dbReference type="NCBI Taxonomy" id="2801331"/>
    <lineage>
        <taxon>Bacteria</taxon>
        <taxon>Pseudomonadati</taxon>
        <taxon>Bacteroidota</taxon>
        <taxon>Cytophagia</taxon>
        <taxon>Cytophagales</taxon>
        <taxon>Fulvivirgaceae</taxon>
        <taxon>Chryseolinea</taxon>
    </lineage>
</organism>
<dbReference type="InterPro" id="IPR011006">
    <property type="entry name" value="CheY-like_superfamily"/>
</dbReference>
<dbReference type="EMBL" id="JAERRB010000018">
    <property type="protein sequence ID" value="MBL0745659.1"/>
    <property type="molecule type" value="Genomic_DNA"/>
</dbReference>
<reference evidence="3 4" key="1">
    <citation type="submission" date="2021-01" db="EMBL/GenBank/DDBJ databases">
        <title>Chryseolinea sp. Jin1 Genome sequencing and assembly.</title>
        <authorList>
            <person name="Kim I."/>
        </authorList>
    </citation>
    <scope>NUCLEOTIDE SEQUENCE [LARGE SCALE GENOMIC DNA]</scope>
    <source>
        <strain evidence="3 4">Jin1</strain>
    </source>
</reference>
<dbReference type="PROSITE" id="PS50110">
    <property type="entry name" value="RESPONSE_REGULATORY"/>
    <property type="match status" value="1"/>
</dbReference>
<accession>A0ABS1L1T6</accession>